<keyword evidence="1" id="KW-0677">Repeat</keyword>
<keyword evidence="4" id="KW-1185">Reference proteome</keyword>
<dbReference type="SUPFAM" id="SSF49265">
    <property type="entry name" value="Fibronectin type III"/>
    <property type="match status" value="2"/>
</dbReference>
<comment type="caution">
    <text evidence="3">The sequence shown here is derived from an EMBL/GenBank/DDBJ whole genome shotgun (WGS) entry which is preliminary data.</text>
</comment>
<dbReference type="PANTHER" id="PTHR46708">
    <property type="entry name" value="TENASCIN"/>
    <property type="match status" value="1"/>
</dbReference>
<dbReference type="Proteomes" id="UP000516260">
    <property type="component" value="Chromosome 3"/>
</dbReference>
<dbReference type="FunFam" id="2.60.40.10:FF:000551">
    <property type="entry name" value="Protogenin A"/>
    <property type="match status" value="1"/>
</dbReference>
<dbReference type="SMART" id="SM00060">
    <property type="entry name" value="FN3"/>
    <property type="match status" value="3"/>
</dbReference>
<evidence type="ECO:0000313" key="3">
    <source>
        <dbReference type="EMBL" id="TNM90315.1"/>
    </source>
</evidence>
<dbReference type="PROSITE" id="PS50853">
    <property type="entry name" value="FN3"/>
    <property type="match status" value="4"/>
</dbReference>
<dbReference type="Gene3D" id="2.60.40.10">
    <property type="entry name" value="Immunoglobulins"/>
    <property type="match status" value="4"/>
</dbReference>
<name>A0A4Z2BDP1_9TELE</name>
<dbReference type="EMBL" id="SWLE01000016">
    <property type="protein sequence ID" value="TNM90315.1"/>
    <property type="molecule type" value="Genomic_DNA"/>
</dbReference>
<protein>
    <recommendedName>
        <fullName evidence="2">Fibronectin type-III domain-containing protein</fullName>
    </recommendedName>
</protein>
<feature type="domain" description="Fibronectin type-III" evidence="2">
    <location>
        <begin position="156"/>
        <end position="253"/>
    </location>
</feature>
<reference evidence="3 4" key="1">
    <citation type="submission" date="2019-04" db="EMBL/GenBank/DDBJ databases">
        <title>The sequence and de novo assembly of Takifugu bimaculatus genome using PacBio and Hi-C technologies.</title>
        <authorList>
            <person name="Xu P."/>
            <person name="Liu B."/>
            <person name="Zhou Z."/>
        </authorList>
    </citation>
    <scope>NUCLEOTIDE SEQUENCE [LARGE SCALE GENOMIC DNA]</scope>
    <source>
        <strain evidence="3">TB-2018</strain>
        <tissue evidence="3">Muscle</tissue>
    </source>
</reference>
<proteinExistence type="predicted"/>
<feature type="domain" description="Fibronectin type-III" evidence="2">
    <location>
        <begin position="1"/>
        <end position="45"/>
    </location>
</feature>
<evidence type="ECO:0000259" key="2">
    <source>
        <dbReference type="PROSITE" id="PS50853"/>
    </source>
</evidence>
<dbReference type="AlphaFoldDB" id="A0A4Z2BDP1"/>
<evidence type="ECO:0000313" key="4">
    <source>
        <dbReference type="Proteomes" id="UP000516260"/>
    </source>
</evidence>
<feature type="non-terminal residue" evidence="3">
    <location>
        <position position="312"/>
    </location>
</feature>
<dbReference type="InterPro" id="IPR013783">
    <property type="entry name" value="Ig-like_fold"/>
</dbReference>
<dbReference type="PANTHER" id="PTHR46708:SF11">
    <property type="entry name" value="RECEPTOR-TYPE TYROSINE-PROTEIN PHOSPHATASE ETA-LIKE"/>
    <property type="match status" value="1"/>
</dbReference>
<dbReference type="InterPro" id="IPR036116">
    <property type="entry name" value="FN3_sf"/>
</dbReference>
<dbReference type="InterPro" id="IPR003961">
    <property type="entry name" value="FN3_dom"/>
</dbReference>
<organism evidence="3 4">
    <name type="scientific">Takifugu bimaculatus</name>
    <dbReference type="NCBI Taxonomy" id="433685"/>
    <lineage>
        <taxon>Eukaryota</taxon>
        <taxon>Metazoa</taxon>
        <taxon>Chordata</taxon>
        <taxon>Craniata</taxon>
        <taxon>Vertebrata</taxon>
        <taxon>Euteleostomi</taxon>
        <taxon>Actinopterygii</taxon>
        <taxon>Neopterygii</taxon>
        <taxon>Teleostei</taxon>
        <taxon>Neoteleostei</taxon>
        <taxon>Acanthomorphata</taxon>
        <taxon>Eupercaria</taxon>
        <taxon>Tetraodontiformes</taxon>
        <taxon>Tetradontoidea</taxon>
        <taxon>Tetraodontidae</taxon>
        <taxon>Takifugu</taxon>
    </lineage>
</organism>
<gene>
    <name evidence="3" type="ORF">fugu_002604</name>
</gene>
<sequence length="312" mass="34962">MNNDTTEYLVKELAPHTAYTFFVVAYSPMGASRPSVPVTIEMMEDVPSAPPQLAIASSSPTEIRLMWHPLPSERSRGTVTHYRIEYSTMEQADSVFSVEVGGNETQFTLSELEPNQLYRVRIAAGTGIGFGVPSDWVQHRTLARYDHSDHSILIFAPTELKVRAHMNTLNVTWQPSPNHTLASGYKLSYREVDAAESAKTHTVRLRKKARYHLLTGMVPNRQYEVKVWAFSKQVDGAVAVWKGRTEKAHVRPSPLPMPPPLPPGSIQAMANSSTSIWLRWEKPRFSNVRIINYTVRCSPAGTTNASLVSYHT</sequence>
<dbReference type="CDD" id="cd00063">
    <property type="entry name" value="FN3"/>
    <property type="match status" value="4"/>
</dbReference>
<feature type="domain" description="Fibronectin type-III" evidence="2">
    <location>
        <begin position="262"/>
        <end position="312"/>
    </location>
</feature>
<dbReference type="InterPro" id="IPR050991">
    <property type="entry name" value="ECM_Regulatory_Proteins"/>
</dbReference>
<dbReference type="Pfam" id="PF00041">
    <property type="entry name" value="fn3"/>
    <property type="match status" value="2"/>
</dbReference>
<evidence type="ECO:0000256" key="1">
    <source>
        <dbReference type="ARBA" id="ARBA00022737"/>
    </source>
</evidence>
<accession>A0A4Z2BDP1</accession>
<feature type="domain" description="Fibronectin type-III" evidence="2">
    <location>
        <begin position="47"/>
        <end position="144"/>
    </location>
</feature>